<dbReference type="GO" id="GO:0016020">
    <property type="term" value="C:membrane"/>
    <property type="evidence" value="ECO:0007669"/>
    <property type="project" value="InterPro"/>
</dbReference>
<keyword evidence="4" id="KW-1185">Reference proteome</keyword>
<keyword evidence="1" id="KW-0472">Membrane</keyword>
<dbReference type="SUPFAM" id="SSF103481">
    <property type="entry name" value="Multidrug resistance efflux transporter EmrE"/>
    <property type="match status" value="2"/>
</dbReference>
<evidence type="ECO:0000313" key="3">
    <source>
        <dbReference type="EMBL" id="QDL52951.1"/>
    </source>
</evidence>
<feature type="transmembrane region" description="Helical" evidence="1">
    <location>
        <begin position="212"/>
        <end position="239"/>
    </location>
</feature>
<dbReference type="AlphaFoldDB" id="A0A515EJW0"/>
<feature type="transmembrane region" description="Helical" evidence="1">
    <location>
        <begin position="188"/>
        <end position="206"/>
    </location>
</feature>
<feature type="transmembrane region" description="Helical" evidence="1">
    <location>
        <begin position="42"/>
        <end position="62"/>
    </location>
</feature>
<dbReference type="KEGG" id="rhg:EXZ61_01500"/>
<feature type="transmembrane region" description="Helical" evidence="1">
    <location>
        <begin position="251"/>
        <end position="270"/>
    </location>
</feature>
<evidence type="ECO:0000313" key="4">
    <source>
        <dbReference type="Proteomes" id="UP000317365"/>
    </source>
</evidence>
<reference evidence="4" key="1">
    <citation type="submission" date="2019-02" db="EMBL/GenBank/DDBJ databases">
        <title>Complete genome sequence of Rhodoferax sp. Gr-4.</title>
        <authorList>
            <person name="Jin L."/>
        </authorList>
    </citation>
    <scope>NUCLEOTIDE SEQUENCE [LARGE SCALE GENOMIC DNA]</scope>
    <source>
        <strain evidence="4">Gr-4</strain>
    </source>
</reference>
<feature type="transmembrane region" description="Helical" evidence="1">
    <location>
        <begin position="131"/>
        <end position="150"/>
    </location>
</feature>
<keyword evidence="1" id="KW-1133">Transmembrane helix</keyword>
<feature type="transmembrane region" description="Helical" evidence="1">
    <location>
        <begin position="7"/>
        <end position="30"/>
    </location>
</feature>
<reference evidence="4" key="2">
    <citation type="journal article" date="2020" name="Int. J. Syst. Evol. Microbiol.">
        <title>Genomic insights into a novel species Rhodoferax aquaticus sp. nov., isolated from freshwater.</title>
        <authorList>
            <person name="Li T."/>
            <person name="Zhuo Y."/>
            <person name="Jin C.Z."/>
            <person name="Wu X."/>
            <person name="Ko S.R."/>
            <person name="Jin F.J."/>
            <person name="Ahn C.Y."/>
            <person name="Oh H.M."/>
            <person name="Lee H.G."/>
            <person name="Jin L."/>
        </authorList>
    </citation>
    <scope>NUCLEOTIDE SEQUENCE [LARGE SCALE GENOMIC DNA]</scope>
    <source>
        <strain evidence="4">Gr-4</strain>
    </source>
</reference>
<feature type="domain" description="EamA" evidence="2">
    <location>
        <begin position="157"/>
        <end position="293"/>
    </location>
</feature>
<keyword evidence="1" id="KW-0812">Transmembrane</keyword>
<dbReference type="InterPro" id="IPR037185">
    <property type="entry name" value="EmrE-like"/>
</dbReference>
<evidence type="ECO:0000259" key="2">
    <source>
        <dbReference type="Pfam" id="PF00892"/>
    </source>
</evidence>
<name>A0A515EJW0_9BURK</name>
<feature type="transmembrane region" description="Helical" evidence="1">
    <location>
        <begin position="156"/>
        <end position="176"/>
    </location>
</feature>
<dbReference type="Pfam" id="PF00892">
    <property type="entry name" value="EamA"/>
    <property type="match status" value="2"/>
</dbReference>
<accession>A0A515EJW0</accession>
<dbReference type="InterPro" id="IPR000620">
    <property type="entry name" value="EamA_dom"/>
</dbReference>
<dbReference type="PANTHER" id="PTHR22911">
    <property type="entry name" value="ACYL-MALONYL CONDENSING ENZYME-RELATED"/>
    <property type="match status" value="1"/>
</dbReference>
<feature type="domain" description="EamA" evidence="2">
    <location>
        <begin position="10"/>
        <end position="145"/>
    </location>
</feature>
<dbReference type="RefSeq" id="WP_142808404.1">
    <property type="nucleotide sequence ID" value="NZ_CP036282.1"/>
</dbReference>
<sequence>MSTDRRLLQGIAVGLAAASIGALYTVFARWGIGHGMRAVDMTFLRFSIAGALTLPVLVRVVRADSAAFFAQWRAWLAVSVLAGPLFGLLMFTALQWAPASHAAVFPFTAMSVMGTLMSVWFLKDRLTLRKLSGIAIVIMGLVILSGLELSSLVGKALWGDALFIAAGTLWAGFGIVMRKNGLNPLTSTAVISFSALITYVPLYVGIVGVDRLLATATAVVVTEALIQGVIAGVGTLYTYSKMVSLLGPARAAVFPALAPGIAALLAWPVLDHTPSGLELLGLAVSIAGLVWTVTGSPAKATPLPVNPNHLSQRSYS</sequence>
<protein>
    <submittedName>
        <fullName evidence="3">DMT family transporter</fullName>
    </submittedName>
</protein>
<feature type="transmembrane region" description="Helical" evidence="1">
    <location>
        <begin position="74"/>
        <end position="97"/>
    </location>
</feature>
<feature type="transmembrane region" description="Helical" evidence="1">
    <location>
        <begin position="103"/>
        <end position="122"/>
    </location>
</feature>
<organism evidence="3 4">
    <name type="scientific">Rhodoferax aquaticus</name>
    <dbReference type="NCBI Taxonomy" id="2527691"/>
    <lineage>
        <taxon>Bacteria</taxon>
        <taxon>Pseudomonadati</taxon>
        <taxon>Pseudomonadota</taxon>
        <taxon>Betaproteobacteria</taxon>
        <taxon>Burkholderiales</taxon>
        <taxon>Comamonadaceae</taxon>
        <taxon>Rhodoferax</taxon>
    </lineage>
</organism>
<dbReference type="EMBL" id="CP036282">
    <property type="protein sequence ID" value="QDL52951.1"/>
    <property type="molecule type" value="Genomic_DNA"/>
</dbReference>
<dbReference type="Gene3D" id="1.10.3730.20">
    <property type="match status" value="1"/>
</dbReference>
<proteinExistence type="predicted"/>
<evidence type="ECO:0000256" key="1">
    <source>
        <dbReference type="SAM" id="Phobius"/>
    </source>
</evidence>
<dbReference type="PANTHER" id="PTHR22911:SF137">
    <property type="entry name" value="SOLUTE CARRIER FAMILY 35 MEMBER G2-RELATED"/>
    <property type="match status" value="1"/>
</dbReference>
<dbReference type="Proteomes" id="UP000317365">
    <property type="component" value="Chromosome"/>
</dbReference>
<gene>
    <name evidence="3" type="ORF">EXZ61_01500</name>
</gene>